<dbReference type="AlphaFoldDB" id="A0A398BB56"/>
<dbReference type="PANTHER" id="PTHR31290:SF5">
    <property type="entry name" value="UV-DAMAGE ENDONUCLEASE"/>
    <property type="match status" value="1"/>
</dbReference>
<evidence type="ECO:0000256" key="1">
    <source>
        <dbReference type="ARBA" id="ARBA00022722"/>
    </source>
</evidence>
<evidence type="ECO:0000256" key="4">
    <source>
        <dbReference type="ARBA" id="ARBA00022769"/>
    </source>
</evidence>
<evidence type="ECO:0000256" key="8">
    <source>
        <dbReference type="HAMAP-Rule" id="MF_00606"/>
    </source>
</evidence>
<keyword evidence="4 8" id="KW-0228">DNA excision</keyword>
<dbReference type="GO" id="GO:0016787">
    <property type="term" value="F:hydrolase activity"/>
    <property type="evidence" value="ECO:0007669"/>
    <property type="project" value="UniProtKB-KW"/>
</dbReference>
<evidence type="ECO:0000313" key="10">
    <source>
        <dbReference type="Proteomes" id="UP000266016"/>
    </source>
</evidence>
<comment type="function">
    <text evidence="8">Component in a DNA repair pathway. Removal of UV-light damaged nucleotides. Recognizes pyrimidine dimers and cleave a phosphodiester bond immediately 5' to the lesion.</text>
</comment>
<dbReference type="Pfam" id="PF03851">
    <property type="entry name" value="UvdE"/>
    <property type="match status" value="1"/>
</dbReference>
<dbReference type="HAMAP" id="MF_00606">
    <property type="entry name" value="UV_endonuclease"/>
    <property type="match status" value="1"/>
</dbReference>
<evidence type="ECO:0000256" key="3">
    <source>
        <dbReference type="ARBA" id="ARBA00022763"/>
    </source>
</evidence>
<dbReference type="InterPro" id="IPR004601">
    <property type="entry name" value="UvdE"/>
</dbReference>
<dbReference type="InterPro" id="IPR036237">
    <property type="entry name" value="Xyl_isomerase-like_sf"/>
</dbReference>
<dbReference type="RefSeq" id="WP_119116234.1">
    <property type="nucleotide sequence ID" value="NZ_QWVS01000012.1"/>
</dbReference>
<dbReference type="PANTHER" id="PTHR31290">
    <property type="entry name" value="UV-DAMAGE ENDONUCLEASE"/>
    <property type="match status" value="1"/>
</dbReference>
<dbReference type="GO" id="GO:0006290">
    <property type="term" value="P:pyrimidine dimer repair"/>
    <property type="evidence" value="ECO:0007669"/>
    <property type="project" value="UniProtKB-UniRule"/>
</dbReference>
<sequence length="318" mass="36751">MKIRFGYVANATCLWEASPAKTLTFKRFTTLGKEEGLAKLLNVTKQNIESTRRILYYNTAHQIELYRLSSSLVPLATHPDIEWDFVTPFKQEWRELGDWIIQHALRVSFHPNQFTLFTSPQPHITKNAVKDMIFHYRMLEAIGIEKQSYINIHVGGAYGDKVAATARFHENLKQLPQQVKAQMTLENDDKTYTALETFQICQKEQIPLVFDYHHHMANLCEVPLTDLLYDVFSTWKHTNVVPKIHISSPKSETAFRSHADFVDIEFLKPLFKALQEIGQNVDFMIEAKMKDQAMLKLIEDIAKIRGVKRVSGGSVIWK</sequence>
<organism evidence="9 10">
    <name type="scientific">Peribacillus asahii</name>
    <dbReference type="NCBI Taxonomy" id="228899"/>
    <lineage>
        <taxon>Bacteria</taxon>
        <taxon>Bacillati</taxon>
        <taxon>Bacillota</taxon>
        <taxon>Bacilli</taxon>
        <taxon>Bacillales</taxon>
        <taxon>Bacillaceae</taxon>
        <taxon>Peribacillus</taxon>
    </lineage>
</organism>
<accession>A0A398BB56</accession>
<dbReference type="NCBIfam" id="TIGR00629">
    <property type="entry name" value="uvde"/>
    <property type="match status" value="1"/>
</dbReference>
<comment type="caution">
    <text evidence="9">The sequence shown here is derived from an EMBL/GenBank/DDBJ whole genome shotgun (WGS) entry which is preliminary data.</text>
</comment>
<keyword evidence="6 8" id="KW-0234">DNA repair</keyword>
<dbReference type="Proteomes" id="UP000266016">
    <property type="component" value="Unassembled WGS sequence"/>
</dbReference>
<keyword evidence="2 8" id="KW-0255">Endonuclease</keyword>
<dbReference type="GO" id="GO:0004519">
    <property type="term" value="F:endonuclease activity"/>
    <property type="evidence" value="ECO:0007669"/>
    <property type="project" value="UniProtKB-UniRule"/>
</dbReference>
<dbReference type="GO" id="GO:0009411">
    <property type="term" value="P:response to UV"/>
    <property type="evidence" value="ECO:0007669"/>
    <property type="project" value="InterPro"/>
</dbReference>
<proteinExistence type="inferred from homology"/>
<dbReference type="InterPro" id="IPR023520">
    <property type="entry name" value="UvdE_bac"/>
</dbReference>
<dbReference type="SUPFAM" id="SSF51658">
    <property type="entry name" value="Xylose isomerase-like"/>
    <property type="match status" value="1"/>
</dbReference>
<keyword evidence="5 8" id="KW-0378">Hydrolase</keyword>
<dbReference type="EC" id="3.-.-.-" evidence="8"/>
<evidence type="ECO:0000256" key="5">
    <source>
        <dbReference type="ARBA" id="ARBA00022801"/>
    </source>
</evidence>
<protein>
    <recommendedName>
        <fullName evidence="8">UV DNA damage endonuclease</fullName>
        <shortName evidence="8">UV-endonuclease</shortName>
        <shortName evidence="8">UVED</shortName>
        <ecNumber evidence="8">3.-.-.-</ecNumber>
    </recommendedName>
</protein>
<evidence type="ECO:0000313" key="9">
    <source>
        <dbReference type="EMBL" id="RID87399.1"/>
    </source>
</evidence>
<comment type="similarity">
    <text evidence="8">Belongs to the uve1/UvsE family.</text>
</comment>
<evidence type="ECO:0000256" key="6">
    <source>
        <dbReference type="ARBA" id="ARBA00023204"/>
    </source>
</evidence>
<name>A0A398BB56_9BACI</name>
<reference evidence="9 10" key="1">
    <citation type="submission" date="2018-08" db="EMBL/GenBank/DDBJ databases">
        <title>Bacillus jemisoniae sp. nov., Bacillus chryseoplanitiae sp. nov., Bacillus resnikiae sp. nov., and Bacillus frankliniae sp. nov., isolated from Viking spacecraft and associated surfaces.</title>
        <authorList>
            <person name="Seuylemezian A."/>
            <person name="Vaishampayan P."/>
        </authorList>
    </citation>
    <scope>NUCLEOTIDE SEQUENCE [LARGE SCALE GENOMIC DNA]</scope>
    <source>
        <strain evidence="9 10">MA001</strain>
    </source>
</reference>
<keyword evidence="3 8" id="KW-0227">DNA damage</keyword>
<keyword evidence="10" id="KW-1185">Reference proteome</keyword>
<evidence type="ECO:0000256" key="2">
    <source>
        <dbReference type="ARBA" id="ARBA00022759"/>
    </source>
</evidence>
<evidence type="ECO:0000256" key="7">
    <source>
        <dbReference type="ARBA" id="ARBA00025029"/>
    </source>
</evidence>
<dbReference type="GO" id="GO:0006289">
    <property type="term" value="P:nucleotide-excision repair"/>
    <property type="evidence" value="ECO:0007669"/>
    <property type="project" value="InterPro"/>
</dbReference>
<dbReference type="Gene3D" id="3.20.20.150">
    <property type="entry name" value="Divalent-metal-dependent TIM barrel enzymes"/>
    <property type="match status" value="1"/>
</dbReference>
<comment type="function">
    <text evidence="7">Component in a DNA repair pathway. Removal of UV LIGHT damaged nucleotides. Recognizes pyrimidine dimers and cleave a phosphodiester bond immediately 5' to the lesion.</text>
</comment>
<keyword evidence="1 8" id="KW-0540">Nuclease</keyword>
<gene>
    <name evidence="8 9" type="primary">uvsE</name>
    <name evidence="9" type="ORF">D1953_05845</name>
</gene>
<dbReference type="EMBL" id="QWVS01000012">
    <property type="protein sequence ID" value="RID87399.1"/>
    <property type="molecule type" value="Genomic_DNA"/>
</dbReference>